<dbReference type="EC" id="4.2.1.96" evidence="4"/>
<keyword evidence="3 4" id="KW-0456">Lyase</keyword>
<dbReference type="SUPFAM" id="SSF55248">
    <property type="entry name" value="PCD-like"/>
    <property type="match status" value="1"/>
</dbReference>
<organism evidence="5 6">
    <name type="scientific">Massilia violaceinigra</name>
    <dbReference type="NCBI Taxonomy" id="2045208"/>
    <lineage>
        <taxon>Bacteria</taxon>
        <taxon>Pseudomonadati</taxon>
        <taxon>Pseudomonadota</taxon>
        <taxon>Betaproteobacteria</taxon>
        <taxon>Burkholderiales</taxon>
        <taxon>Oxalobacteraceae</taxon>
        <taxon>Telluria group</taxon>
        <taxon>Massilia</taxon>
    </lineage>
</organism>
<dbReference type="PANTHER" id="PTHR12599">
    <property type="entry name" value="PTERIN-4-ALPHA-CARBINOLAMINE DEHYDRATASE"/>
    <property type="match status" value="1"/>
</dbReference>
<dbReference type="Pfam" id="PF01329">
    <property type="entry name" value="Pterin_4a"/>
    <property type="match status" value="1"/>
</dbReference>
<comment type="similarity">
    <text evidence="2 4">Belongs to the pterin-4-alpha-carbinolamine dehydratase family.</text>
</comment>
<dbReference type="HAMAP" id="MF_00434">
    <property type="entry name" value="Pterin_4_alpha"/>
    <property type="match status" value="1"/>
</dbReference>
<evidence type="ECO:0000256" key="3">
    <source>
        <dbReference type="ARBA" id="ARBA00023239"/>
    </source>
</evidence>
<name>A0A2D2DTV9_9BURK</name>
<dbReference type="Gene3D" id="3.30.1360.20">
    <property type="entry name" value="Transcriptional coactivator/pterin dehydratase"/>
    <property type="match status" value="1"/>
</dbReference>
<reference evidence="5" key="1">
    <citation type="submission" date="2017-10" db="EMBL/GenBank/DDBJ databases">
        <title>Massilia psychrophilum sp. nov., a novel purple-pigmented bacterium isolated from Tianshan glacier, Xinjiang Municipality, China.</title>
        <authorList>
            <person name="Wang H."/>
        </authorList>
    </citation>
    <scope>NUCLEOTIDE SEQUENCE [LARGE SCALE GENOMIC DNA]</scope>
    <source>
        <strain evidence="5">B2</strain>
    </source>
</reference>
<dbReference type="RefSeq" id="WP_099881419.1">
    <property type="nucleotide sequence ID" value="NZ_CP024608.1"/>
</dbReference>
<evidence type="ECO:0000313" key="5">
    <source>
        <dbReference type="EMBL" id="ATQ78409.1"/>
    </source>
</evidence>
<evidence type="ECO:0000256" key="1">
    <source>
        <dbReference type="ARBA" id="ARBA00001554"/>
    </source>
</evidence>
<dbReference type="InterPro" id="IPR036428">
    <property type="entry name" value="PCD_sf"/>
</dbReference>
<dbReference type="KEGG" id="mass:CR152_30775"/>
<dbReference type="PANTHER" id="PTHR12599:SF0">
    <property type="entry name" value="PTERIN-4-ALPHA-CARBINOLAMINE DEHYDRATASE"/>
    <property type="match status" value="1"/>
</dbReference>
<dbReference type="EMBL" id="CP024608">
    <property type="protein sequence ID" value="ATQ78409.1"/>
    <property type="molecule type" value="Genomic_DNA"/>
</dbReference>
<evidence type="ECO:0000256" key="2">
    <source>
        <dbReference type="ARBA" id="ARBA00006472"/>
    </source>
</evidence>
<proteinExistence type="inferred from homology"/>
<dbReference type="GO" id="GO:0008124">
    <property type="term" value="F:4-alpha-hydroxytetrahydrobiopterin dehydratase activity"/>
    <property type="evidence" value="ECO:0007669"/>
    <property type="project" value="UniProtKB-UniRule"/>
</dbReference>
<dbReference type="OrthoDB" id="9794987at2"/>
<dbReference type="AlphaFoldDB" id="A0A2D2DTV9"/>
<comment type="catalytic activity">
    <reaction evidence="1 4">
        <text>(4aS,6R)-4a-hydroxy-L-erythro-5,6,7,8-tetrahydrobiopterin = (6R)-L-erythro-6,7-dihydrobiopterin + H2O</text>
        <dbReference type="Rhea" id="RHEA:11920"/>
        <dbReference type="ChEBI" id="CHEBI:15377"/>
        <dbReference type="ChEBI" id="CHEBI:15642"/>
        <dbReference type="ChEBI" id="CHEBI:43120"/>
        <dbReference type="EC" id="4.2.1.96"/>
    </reaction>
</comment>
<evidence type="ECO:0000313" key="6">
    <source>
        <dbReference type="Proteomes" id="UP000229897"/>
    </source>
</evidence>
<accession>A0A2D2DTV9</accession>
<evidence type="ECO:0000256" key="4">
    <source>
        <dbReference type="HAMAP-Rule" id="MF_00434"/>
    </source>
</evidence>
<dbReference type="GO" id="GO:0006729">
    <property type="term" value="P:tetrahydrobiopterin biosynthetic process"/>
    <property type="evidence" value="ECO:0007669"/>
    <property type="project" value="InterPro"/>
</dbReference>
<dbReference type="NCBIfam" id="NF002019">
    <property type="entry name" value="PRK00823.1-4"/>
    <property type="match status" value="1"/>
</dbReference>
<dbReference type="InterPro" id="IPR001533">
    <property type="entry name" value="Pterin_deHydtase"/>
</dbReference>
<keyword evidence="6" id="KW-1185">Reference proteome</keyword>
<gene>
    <name evidence="5" type="ORF">CR152_30775</name>
</gene>
<protein>
    <recommendedName>
        <fullName evidence="4">Putative pterin-4-alpha-carbinolamine dehydratase</fullName>
        <shortName evidence="4">PHS</shortName>
        <ecNumber evidence="4">4.2.1.96</ecNumber>
    </recommendedName>
    <alternativeName>
        <fullName evidence="4">4-alpha-hydroxy-tetrahydropterin dehydratase</fullName>
    </alternativeName>
    <alternativeName>
        <fullName evidence="4">Pterin carbinolamine dehydratase</fullName>
        <shortName evidence="4">PCD</shortName>
    </alternativeName>
</protein>
<sequence length="110" mass="11901">MNLLTRNCGANAAALDAGAIAALLPQVPGWSIAEGKLQRSFNFKNYYDTMAFVNALAWISHHQDHHPELTVTYKECAVRYNTHSAGGALSDNDFICAAKASALYDQRSGA</sequence>
<dbReference type="Proteomes" id="UP000229897">
    <property type="component" value="Chromosome"/>
</dbReference>